<protein>
    <submittedName>
        <fullName evidence="2">Uncharacterized protein</fullName>
    </submittedName>
</protein>
<name>A0A4Y7T4P3_COPMI</name>
<comment type="caution">
    <text evidence="2">The sequence shown here is derived from an EMBL/GenBank/DDBJ whole genome shotgun (WGS) entry which is preliminary data.</text>
</comment>
<evidence type="ECO:0000313" key="2">
    <source>
        <dbReference type="EMBL" id="TEB28918.1"/>
    </source>
</evidence>
<gene>
    <name evidence="2" type="ORF">FA13DRAFT_1711598</name>
</gene>
<dbReference type="AlphaFoldDB" id="A0A4Y7T4P3"/>
<feature type="compositionally biased region" description="Low complexity" evidence="1">
    <location>
        <begin position="311"/>
        <end position="324"/>
    </location>
</feature>
<evidence type="ECO:0000256" key="1">
    <source>
        <dbReference type="SAM" id="MobiDB-lite"/>
    </source>
</evidence>
<organism evidence="2 3">
    <name type="scientific">Coprinellus micaceus</name>
    <name type="common">Glistening ink-cap mushroom</name>
    <name type="synonym">Coprinus micaceus</name>
    <dbReference type="NCBI Taxonomy" id="71717"/>
    <lineage>
        <taxon>Eukaryota</taxon>
        <taxon>Fungi</taxon>
        <taxon>Dikarya</taxon>
        <taxon>Basidiomycota</taxon>
        <taxon>Agaricomycotina</taxon>
        <taxon>Agaricomycetes</taxon>
        <taxon>Agaricomycetidae</taxon>
        <taxon>Agaricales</taxon>
        <taxon>Agaricineae</taxon>
        <taxon>Psathyrellaceae</taxon>
        <taxon>Coprinellus</taxon>
    </lineage>
</organism>
<proteinExistence type="predicted"/>
<accession>A0A4Y7T4P3</accession>
<evidence type="ECO:0000313" key="3">
    <source>
        <dbReference type="Proteomes" id="UP000298030"/>
    </source>
</evidence>
<feature type="region of interest" description="Disordered" evidence="1">
    <location>
        <begin position="308"/>
        <end position="336"/>
    </location>
</feature>
<sequence>MLKAVDYNMWKWIRAWCQMDLDIQSLTDGMHPVEGMSIQVLTGNYRNLKTLQCIKVIQGLLLATKDIICVLCYPCDACPGCSATTLPLLCRLTLRHGCYSCHEFDPAFPRGSLGLAYTCKGAVEGEGGFLGKQTETGVIEGSRRETGKRLASFVVDETAEADSYSTSDSCADPGRAAQDGGYQFRGFRDTAKFHSRPALNPLPLEARLSGSRIGALKFGGLPKAFRTRTGNPAQEVAQVGTGASYCYNSRGIAPSLLLTTVLGLKLRGSTDRILVNPAFTVEQNVSFLSEQMGKVTVVECDRLVEREPGARSSQYTQQTRSTSRPGGTNGKSYETGPQKLAAWRTTKEDYAEWRVLESLKVERLRGRGQGGHSWHDGLSTTTDVTVLNQAFLLQRLRGPAISNGGLRKLWGAGGAKLDRCTSLDRLRITNGGSFKAAWFREDTSTNNGLDDEIDESMAMMPDFLRNSTESGDENR</sequence>
<dbReference type="Proteomes" id="UP000298030">
    <property type="component" value="Unassembled WGS sequence"/>
</dbReference>
<reference evidence="2 3" key="1">
    <citation type="journal article" date="2019" name="Nat. Ecol. Evol.">
        <title>Megaphylogeny resolves global patterns of mushroom evolution.</title>
        <authorList>
            <person name="Varga T."/>
            <person name="Krizsan K."/>
            <person name="Foldi C."/>
            <person name="Dima B."/>
            <person name="Sanchez-Garcia M."/>
            <person name="Sanchez-Ramirez S."/>
            <person name="Szollosi G.J."/>
            <person name="Szarkandi J.G."/>
            <person name="Papp V."/>
            <person name="Albert L."/>
            <person name="Andreopoulos W."/>
            <person name="Angelini C."/>
            <person name="Antonin V."/>
            <person name="Barry K.W."/>
            <person name="Bougher N.L."/>
            <person name="Buchanan P."/>
            <person name="Buyck B."/>
            <person name="Bense V."/>
            <person name="Catcheside P."/>
            <person name="Chovatia M."/>
            <person name="Cooper J."/>
            <person name="Damon W."/>
            <person name="Desjardin D."/>
            <person name="Finy P."/>
            <person name="Geml J."/>
            <person name="Haridas S."/>
            <person name="Hughes K."/>
            <person name="Justo A."/>
            <person name="Karasinski D."/>
            <person name="Kautmanova I."/>
            <person name="Kiss B."/>
            <person name="Kocsube S."/>
            <person name="Kotiranta H."/>
            <person name="LaButti K.M."/>
            <person name="Lechner B.E."/>
            <person name="Liimatainen K."/>
            <person name="Lipzen A."/>
            <person name="Lukacs Z."/>
            <person name="Mihaltcheva S."/>
            <person name="Morgado L.N."/>
            <person name="Niskanen T."/>
            <person name="Noordeloos M.E."/>
            <person name="Ohm R.A."/>
            <person name="Ortiz-Santana B."/>
            <person name="Ovrebo C."/>
            <person name="Racz N."/>
            <person name="Riley R."/>
            <person name="Savchenko A."/>
            <person name="Shiryaev A."/>
            <person name="Soop K."/>
            <person name="Spirin V."/>
            <person name="Szebenyi C."/>
            <person name="Tomsovsky M."/>
            <person name="Tulloss R.E."/>
            <person name="Uehling J."/>
            <person name="Grigoriev I.V."/>
            <person name="Vagvolgyi C."/>
            <person name="Papp T."/>
            <person name="Martin F.M."/>
            <person name="Miettinen O."/>
            <person name="Hibbett D.S."/>
            <person name="Nagy L.G."/>
        </authorList>
    </citation>
    <scope>NUCLEOTIDE SEQUENCE [LARGE SCALE GENOMIC DNA]</scope>
    <source>
        <strain evidence="2 3">FP101781</strain>
    </source>
</reference>
<dbReference type="EMBL" id="QPFP01000030">
    <property type="protein sequence ID" value="TEB28918.1"/>
    <property type="molecule type" value="Genomic_DNA"/>
</dbReference>
<keyword evidence="3" id="KW-1185">Reference proteome</keyword>